<protein>
    <submittedName>
        <fullName evidence="1">Uncharacterized protein</fullName>
    </submittedName>
</protein>
<dbReference type="AlphaFoldDB" id="A0A1V9R8P6"/>
<comment type="caution">
    <text evidence="1">The sequence shown here is derived from an EMBL/GenBank/DDBJ whole genome shotgun (WGS) entry which is preliminary data.</text>
</comment>
<gene>
    <name evidence="1" type="ORF">B6U56_09080</name>
</gene>
<organism evidence="1 2">
    <name type="scientific">Ligilactobacillus salivarius</name>
    <dbReference type="NCBI Taxonomy" id="1624"/>
    <lineage>
        <taxon>Bacteria</taxon>
        <taxon>Bacillati</taxon>
        <taxon>Bacillota</taxon>
        <taxon>Bacilli</taxon>
        <taxon>Lactobacillales</taxon>
        <taxon>Lactobacillaceae</taxon>
        <taxon>Ligilactobacillus</taxon>
    </lineage>
</organism>
<dbReference type="Proteomes" id="UP000192575">
    <property type="component" value="Unassembled WGS sequence"/>
</dbReference>
<proteinExistence type="predicted"/>
<reference evidence="1 2" key="1">
    <citation type="submission" date="2017-03" db="EMBL/GenBank/DDBJ databases">
        <title>Phylogenomics and comparative genomics of Lactobacillus salivarius, a mammalian gut commensal.</title>
        <authorList>
            <person name="Harris H.M."/>
        </authorList>
    </citation>
    <scope>NUCLEOTIDE SEQUENCE [LARGE SCALE GENOMIC DNA]</scope>
    <source>
        <strain evidence="1 2">JCM 1047</strain>
    </source>
</reference>
<evidence type="ECO:0000313" key="2">
    <source>
        <dbReference type="Proteomes" id="UP000192575"/>
    </source>
</evidence>
<evidence type="ECO:0000313" key="1">
    <source>
        <dbReference type="EMBL" id="OQQ89306.1"/>
    </source>
</evidence>
<name>A0A1V9R8P6_9LACO</name>
<dbReference type="EMBL" id="NBEF01000033">
    <property type="protein sequence ID" value="OQQ89306.1"/>
    <property type="molecule type" value="Genomic_DNA"/>
</dbReference>
<accession>A0A1V9R8P6</accession>
<dbReference type="RefSeq" id="WP_081535317.1">
    <property type="nucleotide sequence ID" value="NZ_JBKZCF010000009.1"/>
</dbReference>
<sequence>MIKETNTKLVKKYLKELDELKEKEVNEFLTEENISTARELTKDEDTFESIAQYVIGYRITKALLTDIGDEFIEENILPIIRNHGLKHLYQTVSSPLYIEKWLGIDMGWFDDTLELLEYDYPDEMLN</sequence>